<keyword evidence="3" id="KW-1185">Reference proteome</keyword>
<accession>A0A849AJ14</accession>
<protein>
    <submittedName>
        <fullName evidence="2">YqgE/AlgH family protein</fullName>
    </submittedName>
</protein>
<dbReference type="SUPFAM" id="SSF143456">
    <property type="entry name" value="VC0467-like"/>
    <property type="match status" value="1"/>
</dbReference>
<dbReference type="GO" id="GO:0005829">
    <property type="term" value="C:cytosol"/>
    <property type="evidence" value="ECO:0007669"/>
    <property type="project" value="TreeGrafter"/>
</dbReference>
<dbReference type="Gene3D" id="3.40.1740.10">
    <property type="entry name" value="VC0467-like"/>
    <property type="match status" value="1"/>
</dbReference>
<dbReference type="InterPro" id="IPR003774">
    <property type="entry name" value="AlgH-like"/>
</dbReference>
<reference evidence="2 3" key="1">
    <citation type="submission" date="2020-05" db="EMBL/GenBank/DDBJ databases">
        <title>Nakamurella sp. DB0629 isolated from air conditioner.</title>
        <authorList>
            <person name="Kim D.H."/>
            <person name="Kim D.-U."/>
        </authorList>
    </citation>
    <scope>NUCLEOTIDE SEQUENCE [LARGE SCALE GENOMIC DNA]</scope>
    <source>
        <strain evidence="2 3">DB0629</strain>
    </source>
</reference>
<evidence type="ECO:0000313" key="3">
    <source>
        <dbReference type="Proteomes" id="UP000562984"/>
    </source>
</evidence>
<evidence type="ECO:0000313" key="2">
    <source>
        <dbReference type="EMBL" id="NNG36792.1"/>
    </source>
</evidence>
<sequence length="210" mass="22424">MTTSGRVVRPGTLLVATGGLLDPTFRRTVVLMLAHGEDGSLGVILNRRSETAVQQVLPGWQRVVSRPRAMYFGGPVEPGSALCVGVRRAGTSLGDPDDPVARVAGEVDALLDPVAPPLARVSGELVLVDLDADPIEVMPQLRGLRIFAGHAGWEPGQLELELAENSWHIVDSTGDDVLSSGSDDLYFSVLRRQRMPLALAAYTPLDPTLN</sequence>
<dbReference type="AlphaFoldDB" id="A0A849AJ14"/>
<dbReference type="Proteomes" id="UP000562984">
    <property type="component" value="Unassembled WGS sequence"/>
</dbReference>
<organism evidence="2 3">
    <name type="scientific">Nakamurella aerolata</name>
    <dbReference type="NCBI Taxonomy" id="1656892"/>
    <lineage>
        <taxon>Bacteria</taxon>
        <taxon>Bacillati</taxon>
        <taxon>Actinomycetota</taxon>
        <taxon>Actinomycetes</taxon>
        <taxon>Nakamurellales</taxon>
        <taxon>Nakamurellaceae</taxon>
        <taxon>Nakamurella</taxon>
    </lineage>
</organism>
<gene>
    <name evidence="2" type="ORF">HKD39_13930</name>
</gene>
<dbReference type="PANTHER" id="PTHR30327">
    <property type="entry name" value="UNCHARACTERIZED PROTEIN YQGE"/>
    <property type="match status" value="1"/>
</dbReference>
<name>A0A849AJ14_9ACTN</name>
<dbReference type="EMBL" id="JABEND010000008">
    <property type="protein sequence ID" value="NNG36792.1"/>
    <property type="molecule type" value="Genomic_DNA"/>
</dbReference>
<comment type="similarity">
    <text evidence="1">Belongs to the UPF0301 (AlgH) family.</text>
</comment>
<comment type="caution">
    <text evidence="2">The sequence shown here is derived from an EMBL/GenBank/DDBJ whole genome shotgun (WGS) entry which is preliminary data.</text>
</comment>
<proteinExistence type="inferred from homology"/>
<dbReference type="PANTHER" id="PTHR30327:SF1">
    <property type="entry name" value="UPF0301 PROTEIN YQGE"/>
    <property type="match status" value="1"/>
</dbReference>
<dbReference type="RefSeq" id="WP_171200485.1">
    <property type="nucleotide sequence ID" value="NZ_JABEND010000008.1"/>
</dbReference>
<dbReference type="Pfam" id="PF02622">
    <property type="entry name" value="DUF179"/>
    <property type="match status" value="1"/>
</dbReference>
<evidence type="ECO:0000256" key="1">
    <source>
        <dbReference type="ARBA" id="ARBA00009600"/>
    </source>
</evidence>